<evidence type="ECO:0000259" key="2">
    <source>
        <dbReference type="SMART" id="SM00829"/>
    </source>
</evidence>
<dbReference type="Gene3D" id="3.90.180.10">
    <property type="entry name" value="Medium-chain alcohol dehydrogenases, catalytic domain"/>
    <property type="match status" value="1"/>
</dbReference>
<feature type="region of interest" description="Disordered" evidence="1">
    <location>
        <begin position="1"/>
        <end position="21"/>
    </location>
</feature>
<evidence type="ECO:0000256" key="1">
    <source>
        <dbReference type="SAM" id="MobiDB-lite"/>
    </source>
</evidence>
<protein>
    <submittedName>
        <fullName evidence="3">NAD(P)-dependent alcohol dehydrogenase</fullName>
    </submittedName>
</protein>
<dbReference type="SMART" id="SM00829">
    <property type="entry name" value="PKS_ER"/>
    <property type="match status" value="1"/>
</dbReference>
<dbReference type="Pfam" id="PF08240">
    <property type="entry name" value="ADH_N"/>
    <property type="match status" value="1"/>
</dbReference>
<dbReference type="SUPFAM" id="SSF50129">
    <property type="entry name" value="GroES-like"/>
    <property type="match status" value="1"/>
</dbReference>
<dbReference type="Proteomes" id="UP001499841">
    <property type="component" value="Unassembled WGS sequence"/>
</dbReference>
<dbReference type="Pfam" id="PF13602">
    <property type="entry name" value="ADH_zinc_N_2"/>
    <property type="match status" value="1"/>
</dbReference>
<dbReference type="InterPro" id="IPR011032">
    <property type="entry name" value="GroES-like_sf"/>
</dbReference>
<dbReference type="Gene3D" id="3.40.50.720">
    <property type="entry name" value="NAD(P)-binding Rossmann-like Domain"/>
    <property type="match status" value="1"/>
</dbReference>
<dbReference type="PROSITE" id="PS01162">
    <property type="entry name" value="QOR_ZETA_CRYSTAL"/>
    <property type="match status" value="1"/>
</dbReference>
<dbReference type="InterPro" id="IPR036291">
    <property type="entry name" value="NAD(P)-bd_dom_sf"/>
</dbReference>
<proteinExistence type="predicted"/>
<gene>
    <name evidence="3" type="ORF">GCM10022262_26950</name>
</gene>
<dbReference type="InterPro" id="IPR002364">
    <property type="entry name" value="Quin_OxRdtase/zeta-crystal_CS"/>
</dbReference>
<keyword evidence="4" id="KW-1185">Reference proteome</keyword>
<feature type="domain" description="Enoyl reductase (ER)" evidence="2">
    <location>
        <begin position="34"/>
        <end position="343"/>
    </location>
</feature>
<dbReference type="InterPro" id="IPR013154">
    <property type="entry name" value="ADH-like_N"/>
</dbReference>
<dbReference type="PANTHER" id="PTHR11695">
    <property type="entry name" value="ALCOHOL DEHYDROGENASE RELATED"/>
    <property type="match status" value="1"/>
</dbReference>
<organism evidence="3 4">
    <name type="scientific">Georgenia daeguensis</name>
    <dbReference type="NCBI Taxonomy" id="908355"/>
    <lineage>
        <taxon>Bacteria</taxon>
        <taxon>Bacillati</taxon>
        <taxon>Actinomycetota</taxon>
        <taxon>Actinomycetes</taxon>
        <taxon>Micrococcales</taxon>
        <taxon>Bogoriellaceae</taxon>
        <taxon>Georgenia</taxon>
    </lineage>
</organism>
<evidence type="ECO:0000313" key="3">
    <source>
        <dbReference type="EMBL" id="GAA4288335.1"/>
    </source>
</evidence>
<dbReference type="InterPro" id="IPR020843">
    <property type="entry name" value="ER"/>
</dbReference>
<dbReference type="EMBL" id="BAABBA010000013">
    <property type="protein sequence ID" value="GAA4288335.1"/>
    <property type="molecule type" value="Genomic_DNA"/>
</dbReference>
<feature type="compositionally biased region" description="Low complexity" evidence="1">
    <location>
        <begin position="11"/>
        <end position="21"/>
    </location>
</feature>
<comment type="caution">
    <text evidence="3">The sequence shown here is derived from an EMBL/GenBank/DDBJ whole genome shotgun (WGS) entry which is preliminary data.</text>
</comment>
<evidence type="ECO:0000313" key="4">
    <source>
        <dbReference type="Proteomes" id="UP001499841"/>
    </source>
</evidence>
<sequence>MGAEDQHVTTHRATAAEAATAEDTMRAVVRERYGEADVVRVSRVARPEPADGEVLVRVHAAGLDRGVWHVMTGLPYAGRLAFGLRRPRNPVLGSDVAGTVVAVGRAVTRFAAGDEVYGFGAGTFAEYAVAPEKSLARKPASLTFEQAAVVPVSAATALKGLRDVGRVQAGQKVLITGASGGVGSYAVQLAKAFGAEVTGVASTAKLDLVRSLGADHVVDYTAHDFADGSRRYDLILDIGGNPSLARLRRALTPTGTAVITGGEGGGKLTGMRRQLGALALSPFVRQRLTMFVSVVRSAQLEELTELIEAGAVMPSLERSYPLEQAPEAIRRLVAGEVRGKVAVTV</sequence>
<name>A0ABP8EWH3_9MICO</name>
<dbReference type="InterPro" id="IPR050700">
    <property type="entry name" value="YIM1/Zinc_Alcohol_DH_Fams"/>
</dbReference>
<dbReference type="CDD" id="cd08267">
    <property type="entry name" value="MDR1"/>
    <property type="match status" value="1"/>
</dbReference>
<dbReference type="RefSeq" id="WP_345042129.1">
    <property type="nucleotide sequence ID" value="NZ_BAABBA010000013.1"/>
</dbReference>
<reference evidence="4" key="1">
    <citation type="journal article" date="2019" name="Int. J. Syst. Evol. Microbiol.">
        <title>The Global Catalogue of Microorganisms (GCM) 10K type strain sequencing project: providing services to taxonomists for standard genome sequencing and annotation.</title>
        <authorList>
            <consortium name="The Broad Institute Genomics Platform"/>
            <consortium name="The Broad Institute Genome Sequencing Center for Infectious Disease"/>
            <person name="Wu L."/>
            <person name="Ma J."/>
        </authorList>
    </citation>
    <scope>NUCLEOTIDE SEQUENCE [LARGE SCALE GENOMIC DNA]</scope>
    <source>
        <strain evidence="4">JCM 17459</strain>
    </source>
</reference>
<accession>A0ABP8EWH3</accession>
<dbReference type="PANTHER" id="PTHR11695:SF648">
    <property type="entry name" value="ZINC-BINDING OXIDOREDUCTASE"/>
    <property type="match status" value="1"/>
</dbReference>
<dbReference type="SUPFAM" id="SSF51735">
    <property type="entry name" value="NAD(P)-binding Rossmann-fold domains"/>
    <property type="match status" value="1"/>
</dbReference>